<accession>A0A383ASS7</accession>
<organism evidence="7">
    <name type="scientific">marine metagenome</name>
    <dbReference type="NCBI Taxonomy" id="408172"/>
    <lineage>
        <taxon>unclassified sequences</taxon>
        <taxon>metagenomes</taxon>
        <taxon>ecological metagenomes</taxon>
    </lineage>
</organism>
<name>A0A383ASS7_9ZZZZ</name>
<dbReference type="GO" id="GO:0046872">
    <property type="term" value="F:metal ion binding"/>
    <property type="evidence" value="ECO:0007669"/>
    <property type="project" value="UniProtKB-KW"/>
</dbReference>
<dbReference type="InterPro" id="IPR006158">
    <property type="entry name" value="Cobalamin-bd"/>
</dbReference>
<dbReference type="Gene3D" id="3.40.50.280">
    <property type="entry name" value="Cobalamin-binding domain"/>
    <property type="match status" value="1"/>
</dbReference>
<dbReference type="GO" id="GO:0051536">
    <property type="term" value="F:iron-sulfur cluster binding"/>
    <property type="evidence" value="ECO:0007669"/>
    <property type="project" value="UniProtKB-KW"/>
</dbReference>
<dbReference type="Pfam" id="PF02310">
    <property type="entry name" value="B12-binding"/>
    <property type="match status" value="1"/>
</dbReference>
<dbReference type="SUPFAM" id="SSF52242">
    <property type="entry name" value="Cobalamin (vitamin B12)-binding domain"/>
    <property type="match status" value="1"/>
</dbReference>
<evidence type="ECO:0000256" key="2">
    <source>
        <dbReference type="ARBA" id="ARBA00022691"/>
    </source>
</evidence>
<feature type="non-terminal residue" evidence="7">
    <location>
        <position position="206"/>
    </location>
</feature>
<comment type="cofactor">
    <cofactor evidence="1">
        <name>[4Fe-4S] cluster</name>
        <dbReference type="ChEBI" id="CHEBI:49883"/>
    </cofactor>
</comment>
<gene>
    <name evidence="7" type="ORF">METZ01_LOCUS463443</name>
</gene>
<evidence type="ECO:0000313" key="7">
    <source>
        <dbReference type="EMBL" id="SVE10589.1"/>
    </source>
</evidence>
<feature type="domain" description="B12-binding" evidence="6">
    <location>
        <begin position="7"/>
        <end position="142"/>
    </location>
</feature>
<sequence>MNVLLIRPPDPLQHVQLLSHTRPMNLTFLASFLRENGVRVRLLDFETTRYSESTLLDYLRQAEPDVVGVSCMTPSIVNGARVCAVVKQFSNRIATVTGGPHVNGVGVSVLEEFPSFDFAIFGEGEQTLLDLCRHVRDGGDPNDIPGLMHRSDDGVTQNSPRPNIEPLDSLPFPARDLIDWKHQTGHAVRGITNETHSTELFTSRGC</sequence>
<keyword evidence="2" id="KW-0949">S-adenosyl-L-methionine</keyword>
<evidence type="ECO:0000256" key="4">
    <source>
        <dbReference type="ARBA" id="ARBA00023004"/>
    </source>
</evidence>
<dbReference type="PANTHER" id="PTHR43409">
    <property type="entry name" value="ANAEROBIC MAGNESIUM-PROTOPORPHYRIN IX MONOMETHYL ESTER CYCLASE-RELATED"/>
    <property type="match status" value="1"/>
</dbReference>
<dbReference type="InterPro" id="IPR051198">
    <property type="entry name" value="BchE-like"/>
</dbReference>
<keyword evidence="4" id="KW-0408">Iron</keyword>
<dbReference type="AlphaFoldDB" id="A0A383ASS7"/>
<dbReference type="PROSITE" id="PS51332">
    <property type="entry name" value="B12_BINDING"/>
    <property type="match status" value="1"/>
</dbReference>
<reference evidence="7" key="1">
    <citation type="submission" date="2018-05" db="EMBL/GenBank/DDBJ databases">
        <authorList>
            <person name="Lanie J.A."/>
            <person name="Ng W.-L."/>
            <person name="Kazmierczak K.M."/>
            <person name="Andrzejewski T.M."/>
            <person name="Davidsen T.M."/>
            <person name="Wayne K.J."/>
            <person name="Tettelin H."/>
            <person name="Glass J.I."/>
            <person name="Rusch D."/>
            <person name="Podicherti R."/>
            <person name="Tsui H.-C.T."/>
            <person name="Winkler M.E."/>
        </authorList>
    </citation>
    <scope>NUCLEOTIDE SEQUENCE</scope>
</reference>
<dbReference type="GO" id="GO:0031419">
    <property type="term" value="F:cobalamin binding"/>
    <property type="evidence" value="ECO:0007669"/>
    <property type="project" value="InterPro"/>
</dbReference>
<dbReference type="InterPro" id="IPR036724">
    <property type="entry name" value="Cobalamin-bd_sf"/>
</dbReference>
<dbReference type="EMBL" id="UINC01194485">
    <property type="protein sequence ID" value="SVE10589.1"/>
    <property type="molecule type" value="Genomic_DNA"/>
</dbReference>
<evidence type="ECO:0000256" key="3">
    <source>
        <dbReference type="ARBA" id="ARBA00022723"/>
    </source>
</evidence>
<keyword evidence="5" id="KW-0411">Iron-sulfur</keyword>
<evidence type="ECO:0000259" key="6">
    <source>
        <dbReference type="PROSITE" id="PS51332"/>
    </source>
</evidence>
<protein>
    <recommendedName>
        <fullName evidence="6">B12-binding domain-containing protein</fullName>
    </recommendedName>
</protein>
<evidence type="ECO:0000256" key="5">
    <source>
        <dbReference type="ARBA" id="ARBA00023014"/>
    </source>
</evidence>
<dbReference type="CDD" id="cd02068">
    <property type="entry name" value="radical_SAM_B12_BD"/>
    <property type="match status" value="1"/>
</dbReference>
<evidence type="ECO:0000256" key="1">
    <source>
        <dbReference type="ARBA" id="ARBA00001966"/>
    </source>
</evidence>
<keyword evidence="3" id="KW-0479">Metal-binding</keyword>
<proteinExistence type="predicted"/>